<feature type="transmembrane region" description="Helical" evidence="7">
    <location>
        <begin position="60"/>
        <end position="81"/>
    </location>
</feature>
<dbReference type="PANTHER" id="PTHR11058:SF9">
    <property type="entry name" value="NADH-UBIQUINONE OXIDOREDUCTASE CHAIN 3"/>
    <property type="match status" value="1"/>
</dbReference>
<dbReference type="Gene3D" id="1.20.58.1610">
    <property type="entry name" value="NADH:ubiquinone/plastoquinone oxidoreductase, chain 3"/>
    <property type="match status" value="1"/>
</dbReference>
<sequence length="150" mass="17289">MLTEFGKIFIFLLLAIGFVGIALFASKLIRPHRPTKEKLLIYECGENVEGSPWVKFNIRFYVIALIFLIFDVEVVLLFPWALTYQEFGFYGFWVGIIFLLILGLGMAYEWRKGDLNWDRAKPNIPKLSNILKNQPVADGNVEEQAKKVTN</sequence>
<name>A0A0W8FWG2_9ZZZZ</name>
<reference evidence="8" key="1">
    <citation type="journal article" date="2015" name="Proc. Natl. Acad. Sci. U.S.A.">
        <title>Networks of energetic and metabolic interactions define dynamics in microbial communities.</title>
        <authorList>
            <person name="Embree M."/>
            <person name="Liu J.K."/>
            <person name="Al-Bassam M.M."/>
            <person name="Zengler K."/>
        </authorList>
    </citation>
    <scope>NUCLEOTIDE SEQUENCE</scope>
</reference>
<dbReference type="InterPro" id="IPR000440">
    <property type="entry name" value="NADH_UbQ/plastoQ_OxRdtase_su3"/>
</dbReference>
<evidence type="ECO:0000256" key="3">
    <source>
        <dbReference type="ARBA" id="ARBA00022448"/>
    </source>
</evidence>
<keyword evidence="6 7" id="KW-0472">Membrane</keyword>
<organism evidence="8">
    <name type="scientific">hydrocarbon metagenome</name>
    <dbReference type="NCBI Taxonomy" id="938273"/>
    <lineage>
        <taxon>unclassified sequences</taxon>
        <taxon>metagenomes</taxon>
        <taxon>ecological metagenomes</taxon>
    </lineage>
</organism>
<keyword evidence="8" id="KW-0830">Ubiquinone</keyword>
<keyword evidence="5 7" id="KW-1133">Transmembrane helix</keyword>
<gene>
    <name evidence="8" type="ORF">ASZ90_004928</name>
</gene>
<evidence type="ECO:0000256" key="7">
    <source>
        <dbReference type="SAM" id="Phobius"/>
    </source>
</evidence>
<comment type="caution">
    <text evidence="8">The sequence shown here is derived from an EMBL/GenBank/DDBJ whole genome shotgun (WGS) entry which is preliminary data.</text>
</comment>
<comment type="subcellular location">
    <subcellularLocation>
        <location evidence="1">Membrane</location>
        <topology evidence="1">Multi-pass membrane protein</topology>
    </subcellularLocation>
</comment>
<evidence type="ECO:0000256" key="2">
    <source>
        <dbReference type="ARBA" id="ARBA00008472"/>
    </source>
</evidence>
<feature type="transmembrane region" description="Helical" evidence="7">
    <location>
        <begin position="87"/>
        <end position="108"/>
    </location>
</feature>
<evidence type="ECO:0000256" key="4">
    <source>
        <dbReference type="ARBA" id="ARBA00022692"/>
    </source>
</evidence>
<dbReference type="HAMAP" id="MF_01394">
    <property type="entry name" value="NDH1_NuoA"/>
    <property type="match status" value="1"/>
</dbReference>
<keyword evidence="3" id="KW-0813">Transport</keyword>
<accession>A0A0W8FWG2</accession>
<comment type="similarity">
    <text evidence="2">Belongs to the complex I subunit 3 family.</text>
</comment>
<dbReference type="GO" id="GO:0008137">
    <property type="term" value="F:NADH dehydrogenase (ubiquinone) activity"/>
    <property type="evidence" value="ECO:0007669"/>
    <property type="project" value="InterPro"/>
</dbReference>
<keyword evidence="4 7" id="KW-0812">Transmembrane</keyword>
<feature type="transmembrane region" description="Helical" evidence="7">
    <location>
        <begin position="6"/>
        <end position="29"/>
    </location>
</feature>
<protein>
    <submittedName>
        <fullName evidence="8">Nadh ubiquinone oxidoreductase chain a</fullName>
        <ecNumber evidence="8">1.6.5.3</ecNumber>
    </submittedName>
</protein>
<dbReference type="EMBL" id="LNQE01000735">
    <property type="protein sequence ID" value="KUG25247.1"/>
    <property type="molecule type" value="Genomic_DNA"/>
</dbReference>
<evidence type="ECO:0000313" key="8">
    <source>
        <dbReference type="EMBL" id="KUG25247.1"/>
    </source>
</evidence>
<evidence type="ECO:0000256" key="1">
    <source>
        <dbReference type="ARBA" id="ARBA00004141"/>
    </source>
</evidence>
<dbReference type="GO" id="GO:0030964">
    <property type="term" value="C:NADH dehydrogenase complex"/>
    <property type="evidence" value="ECO:0007669"/>
    <property type="project" value="TreeGrafter"/>
</dbReference>
<evidence type="ECO:0000256" key="5">
    <source>
        <dbReference type="ARBA" id="ARBA00022989"/>
    </source>
</evidence>
<dbReference type="PANTHER" id="PTHR11058">
    <property type="entry name" value="NADH-UBIQUINONE OXIDOREDUCTASE CHAIN 3"/>
    <property type="match status" value="1"/>
</dbReference>
<dbReference type="Pfam" id="PF00507">
    <property type="entry name" value="Oxidored_q4"/>
    <property type="match status" value="1"/>
</dbReference>
<evidence type="ECO:0000256" key="6">
    <source>
        <dbReference type="ARBA" id="ARBA00023136"/>
    </source>
</evidence>
<dbReference type="EC" id="1.6.5.3" evidence="8"/>
<keyword evidence="8" id="KW-0560">Oxidoreductase</keyword>
<dbReference type="InterPro" id="IPR038430">
    <property type="entry name" value="NDAH_ubi_oxred_su3_sf"/>
</dbReference>
<dbReference type="InterPro" id="IPR023043">
    <property type="entry name" value="NAD(P)H_OxRDtase_bac/plastid"/>
</dbReference>
<dbReference type="AlphaFoldDB" id="A0A0W8FWG2"/>
<dbReference type="GO" id="GO:0016651">
    <property type="term" value="F:oxidoreductase activity, acting on NAD(P)H"/>
    <property type="evidence" value="ECO:0007669"/>
    <property type="project" value="InterPro"/>
</dbReference>
<proteinExistence type="inferred from homology"/>